<gene>
    <name evidence="2" type="ORF">K457DRAFT_137904</name>
</gene>
<keyword evidence="1" id="KW-0472">Membrane</keyword>
<keyword evidence="1" id="KW-0812">Transmembrane</keyword>
<feature type="transmembrane region" description="Helical" evidence="1">
    <location>
        <begin position="140"/>
        <end position="163"/>
    </location>
</feature>
<keyword evidence="3" id="KW-1185">Reference proteome</keyword>
<feature type="transmembrane region" description="Helical" evidence="1">
    <location>
        <begin position="51"/>
        <end position="74"/>
    </location>
</feature>
<keyword evidence="1" id="KW-1133">Transmembrane helix</keyword>
<name>A0A197JWU1_9FUNG</name>
<dbReference type="AlphaFoldDB" id="A0A197JWU1"/>
<dbReference type="EMBL" id="KV442041">
    <property type="protein sequence ID" value="OAQ29423.1"/>
    <property type="molecule type" value="Genomic_DNA"/>
</dbReference>
<protein>
    <submittedName>
        <fullName evidence="2">Uncharacterized protein</fullName>
    </submittedName>
</protein>
<proteinExistence type="predicted"/>
<dbReference type="Proteomes" id="UP000078512">
    <property type="component" value="Unassembled WGS sequence"/>
</dbReference>
<feature type="transmembrane region" description="Helical" evidence="1">
    <location>
        <begin position="86"/>
        <end position="104"/>
    </location>
</feature>
<accession>A0A197JWU1</accession>
<reference evidence="2 3" key="1">
    <citation type="submission" date="2016-05" db="EMBL/GenBank/DDBJ databases">
        <title>Genome sequencing reveals origins of a unique bacterial endosymbiosis in the earliest lineages of terrestrial Fungi.</title>
        <authorList>
            <consortium name="DOE Joint Genome Institute"/>
            <person name="Uehling J."/>
            <person name="Gryganskyi A."/>
            <person name="Hameed K."/>
            <person name="Tschaplinski T."/>
            <person name="Misztal P."/>
            <person name="Wu S."/>
            <person name="Desiro A."/>
            <person name="Vande Pol N."/>
            <person name="Du Z.-Y."/>
            <person name="Zienkiewicz A."/>
            <person name="Zienkiewicz K."/>
            <person name="Morin E."/>
            <person name="Tisserant E."/>
            <person name="Splivallo R."/>
            <person name="Hainaut M."/>
            <person name="Henrissat B."/>
            <person name="Ohm R."/>
            <person name="Kuo A."/>
            <person name="Yan J."/>
            <person name="Lipzen A."/>
            <person name="Nolan M."/>
            <person name="Labutti K."/>
            <person name="Barry K."/>
            <person name="Goldstein A."/>
            <person name="Labbe J."/>
            <person name="Schadt C."/>
            <person name="Tuskan G."/>
            <person name="Grigoriev I."/>
            <person name="Martin F."/>
            <person name="Vilgalys R."/>
            <person name="Bonito G."/>
        </authorList>
    </citation>
    <scope>NUCLEOTIDE SEQUENCE [LARGE SCALE GENOMIC DNA]</scope>
    <source>
        <strain evidence="2 3">AG-77</strain>
    </source>
</reference>
<evidence type="ECO:0000313" key="2">
    <source>
        <dbReference type="EMBL" id="OAQ29423.1"/>
    </source>
</evidence>
<dbReference type="OrthoDB" id="10400285at2759"/>
<evidence type="ECO:0000313" key="3">
    <source>
        <dbReference type="Proteomes" id="UP000078512"/>
    </source>
</evidence>
<sequence>MALPVRSLRLWLLFVTFVNLAFVTVDYPWSYALARGFNNALPDDKKRSFTYSWKMFAIIISSVFLFFAYLYAVLGKKPLVHRFVRAALMLVPALFLLGIMFPWVDASVQVGKMMGKSMFTCWYWPDDLVNWCRVDVVHHFIAIITGIFVAIEVFITLLSTAVIPGKEDV</sequence>
<feature type="transmembrane region" description="Helical" evidence="1">
    <location>
        <begin position="12"/>
        <end position="31"/>
    </location>
</feature>
<organism evidence="2 3">
    <name type="scientific">Linnemannia elongata AG-77</name>
    <dbReference type="NCBI Taxonomy" id="1314771"/>
    <lineage>
        <taxon>Eukaryota</taxon>
        <taxon>Fungi</taxon>
        <taxon>Fungi incertae sedis</taxon>
        <taxon>Mucoromycota</taxon>
        <taxon>Mortierellomycotina</taxon>
        <taxon>Mortierellomycetes</taxon>
        <taxon>Mortierellales</taxon>
        <taxon>Mortierellaceae</taxon>
        <taxon>Linnemannia</taxon>
    </lineage>
</organism>
<evidence type="ECO:0000256" key="1">
    <source>
        <dbReference type="SAM" id="Phobius"/>
    </source>
</evidence>